<feature type="signal peptide" evidence="2">
    <location>
        <begin position="1"/>
        <end position="27"/>
    </location>
</feature>
<dbReference type="Proteomes" id="UP001642540">
    <property type="component" value="Unassembled WGS sequence"/>
</dbReference>
<evidence type="ECO:0000256" key="1">
    <source>
        <dbReference type="SAM" id="MobiDB-lite"/>
    </source>
</evidence>
<gene>
    <name evidence="3" type="ORF">ODALV1_LOCUS24163</name>
</gene>
<feature type="region of interest" description="Disordered" evidence="1">
    <location>
        <begin position="71"/>
        <end position="92"/>
    </location>
</feature>
<evidence type="ECO:0000256" key="2">
    <source>
        <dbReference type="SAM" id="SignalP"/>
    </source>
</evidence>
<name>A0ABP1RN41_9HEXA</name>
<organism evidence="3 4">
    <name type="scientific">Orchesella dallaii</name>
    <dbReference type="NCBI Taxonomy" id="48710"/>
    <lineage>
        <taxon>Eukaryota</taxon>
        <taxon>Metazoa</taxon>
        <taxon>Ecdysozoa</taxon>
        <taxon>Arthropoda</taxon>
        <taxon>Hexapoda</taxon>
        <taxon>Collembola</taxon>
        <taxon>Entomobryomorpha</taxon>
        <taxon>Entomobryoidea</taxon>
        <taxon>Orchesellidae</taxon>
        <taxon>Orchesellinae</taxon>
        <taxon>Orchesella</taxon>
    </lineage>
</organism>
<keyword evidence="2" id="KW-0732">Signal</keyword>
<evidence type="ECO:0000313" key="4">
    <source>
        <dbReference type="Proteomes" id="UP001642540"/>
    </source>
</evidence>
<comment type="caution">
    <text evidence="3">The sequence shown here is derived from an EMBL/GenBank/DDBJ whole genome shotgun (WGS) entry which is preliminary data.</text>
</comment>
<feature type="chain" id="PRO_5046179507" evidence="2">
    <location>
        <begin position="28"/>
        <end position="108"/>
    </location>
</feature>
<protein>
    <submittedName>
        <fullName evidence="3">Uncharacterized protein</fullName>
    </submittedName>
</protein>
<accession>A0ABP1RN41</accession>
<proteinExistence type="predicted"/>
<evidence type="ECO:0000313" key="3">
    <source>
        <dbReference type="EMBL" id="CAL8131402.1"/>
    </source>
</evidence>
<sequence>MLQTCNQPFKLIVVLLVLSIFAHEHDCGHIRPSFLSDILKIPGTSNINDNDFNDHTSHAHTRSGRCFFSAPQTPAPHKTPAHTSDQPNWAIDPKSSLSQQYRIYQYFQ</sequence>
<dbReference type="EMBL" id="CAXLJM020000088">
    <property type="protein sequence ID" value="CAL8131402.1"/>
    <property type="molecule type" value="Genomic_DNA"/>
</dbReference>
<reference evidence="3 4" key="1">
    <citation type="submission" date="2024-08" db="EMBL/GenBank/DDBJ databases">
        <authorList>
            <person name="Cucini C."/>
            <person name="Frati F."/>
        </authorList>
    </citation>
    <scope>NUCLEOTIDE SEQUENCE [LARGE SCALE GENOMIC DNA]</scope>
</reference>
<keyword evidence="4" id="KW-1185">Reference proteome</keyword>